<dbReference type="EMBL" id="CAAALY010008681">
    <property type="protein sequence ID" value="VEL10322.1"/>
    <property type="molecule type" value="Genomic_DNA"/>
</dbReference>
<dbReference type="AlphaFoldDB" id="A0A448WF66"/>
<accession>A0A448WF66</accession>
<evidence type="ECO:0000313" key="2">
    <source>
        <dbReference type="Proteomes" id="UP000784294"/>
    </source>
</evidence>
<evidence type="ECO:0000313" key="1">
    <source>
        <dbReference type="EMBL" id="VEL10322.1"/>
    </source>
</evidence>
<proteinExistence type="predicted"/>
<comment type="caution">
    <text evidence="1">The sequence shown here is derived from an EMBL/GenBank/DDBJ whole genome shotgun (WGS) entry which is preliminary data.</text>
</comment>
<sequence>MSSWDPIPQDIKLHGRLTLRFHPYFFNVGINEQQTLAENLQIRLMGMTVPLGGVALVLSKSRLAVRNGLTNFVSVMLTLFRS</sequence>
<gene>
    <name evidence="1" type="ORF">PXEA_LOCUS3762</name>
</gene>
<protein>
    <submittedName>
        <fullName evidence="1">Uncharacterized protein</fullName>
    </submittedName>
</protein>
<organism evidence="1 2">
    <name type="scientific">Protopolystoma xenopodis</name>
    <dbReference type="NCBI Taxonomy" id="117903"/>
    <lineage>
        <taxon>Eukaryota</taxon>
        <taxon>Metazoa</taxon>
        <taxon>Spiralia</taxon>
        <taxon>Lophotrochozoa</taxon>
        <taxon>Platyhelminthes</taxon>
        <taxon>Monogenea</taxon>
        <taxon>Polyopisthocotylea</taxon>
        <taxon>Polystomatidea</taxon>
        <taxon>Polystomatidae</taxon>
        <taxon>Protopolystoma</taxon>
    </lineage>
</organism>
<dbReference type="OrthoDB" id="159395at2759"/>
<dbReference type="Proteomes" id="UP000784294">
    <property type="component" value="Unassembled WGS sequence"/>
</dbReference>
<reference evidence="1" key="1">
    <citation type="submission" date="2018-11" db="EMBL/GenBank/DDBJ databases">
        <authorList>
            <consortium name="Pathogen Informatics"/>
        </authorList>
    </citation>
    <scope>NUCLEOTIDE SEQUENCE</scope>
</reference>
<keyword evidence="2" id="KW-1185">Reference proteome</keyword>
<name>A0A448WF66_9PLAT</name>